<protein>
    <recommendedName>
        <fullName evidence="4 5">Flagellar hook-basal body complex protein FliE</fullName>
    </recommendedName>
</protein>
<dbReference type="PANTHER" id="PTHR34653:SF1">
    <property type="entry name" value="FLAGELLAR HOOK-BASAL BODY COMPLEX PROTEIN FLIE"/>
    <property type="match status" value="1"/>
</dbReference>
<keyword evidence="7" id="KW-1185">Reference proteome</keyword>
<sequence length="136" mass="13758">MTLSPLAMTTGYGTGVTSGYYNNGASNSVPPSDISGMLTSGLGSIGSTGTTGTAATQVPTTADGSSFADILTQSIGQLQGLQGTADTYAKQAATGDLQNVHDYMIAANEAKLATTAVVTIKNKAVEAFNDIMRMPV</sequence>
<evidence type="ECO:0000256" key="4">
    <source>
        <dbReference type="HAMAP-Rule" id="MF_00724"/>
    </source>
</evidence>
<keyword evidence="6" id="KW-0282">Flagellum</keyword>
<dbReference type="EMBL" id="JBAPLV010000002">
    <property type="protein sequence ID" value="MEI4277309.1"/>
    <property type="molecule type" value="Genomic_DNA"/>
</dbReference>
<evidence type="ECO:0000256" key="1">
    <source>
        <dbReference type="ARBA" id="ARBA00004117"/>
    </source>
</evidence>
<reference evidence="6 7" key="1">
    <citation type="submission" date="2024-03" db="EMBL/GenBank/DDBJ databases">
        <title>Draft genome sequence of Klenkia terrae.</title>
        <authorList>
            <person name="Duangmal K."/>
            <person name="Chantavorakit T."/>
        </authorList>
    </citation>
    <scope>NUCLEOTIDE SEQUENCE [LARGE SCALE GENOMIC DNA]</scope>
    <source>
        <strain evidence="6 7">JCM 17786</strain>
    </source>
</reference>
<comment type="caution">
    <text evidence="6">The sequence shown here is derived from an EMBL/GenBank/DDBJ whole genome shotgun (WGS) entry which is preliminary data.</text>
</comment>
<dbReference type="Pfam" id="PF02049">
    <property type="entry name" value="FliE"/>
    <property type="match status" value="1"/>
</dbReference>
<keyword evidence="6" id="KW-0966">Cell projection</keyword>
<proteinExistence type="inferred from homology"/>
<keyword evidence="3 4" id="KW-0975">Bacterial flagellum</keyword>
<evidence type="ECO:0000313" key="6">
    <source>
        <dbReference type="EMBL" id="MEI4277309.1"/>
    </source>
</evidence>
<dbReference type="HAMAP" id="MF_00724">
    <property type="entry name" value="FliE"/>
    <property type="match status" value="1"/>
</dbReference>
<dbReference type="InterPro" id="IPR001624">
    <property type="entry name" value="FliE"/>
</dbReference>
<evidence type="ECO:0000256" key="3">
    <source>
        <dbReference type="ARBA" id="ARBA00023143"/>
    </source>
</evidence>
<dbReference type="PANTHER" id="PTHR34653">
    <property type="match status" value="1"/>
</dbReference>
<comment type="similarity">
    <text evidence="2 4">Belongs to the FliE family.</text>
</comment>
<dbReference type="Proteomes" id="UP001373496">
    <property type="component" value="Unassembled WGS sequence"/>
</dbReference>
<keyword evidence="6" id="KW-0969">Cilium</keyword>
<evidence type="ECO:0000256" key="2">
    <source>
        <dbReference type="ARBA" id="ARBA00009272"/>
    </source>
</evidence>
<evidence type="ECO:0000313" key="7">
    <source>
        <dbReference type="Proteomes" id="UP001373496"/>
    </source>
</evidence>
<dbReference type="NCBIfam" id="TIGR00205">
    <property type="entry name" value="fliE"/>
    <property type="match status" value="1"/>
</dbReference>
<accession>A0ABU8E0Y4</accession>
<comment type="subcellular location">
    <subcellularLocation>
        <location evidence="1 4">Bacterial flagellum basal body</location>
    </subcellularLocation>
</comment>
<evidence type="ECO:0000256" key="5">
    <source>
        <dbReference type="NCBIfam" id="TIGR00205"/>
    </source>
</evidence>
<dbReference type="RefSeq" id="WP_225232814.1">
    <property type="nucleotide sequence ID" value="NZ_JBAPLV010000002.1"/>
</dbReference>
<organism evidence="6 7">
    <name type="scientific">Klenkia terrae</name>
    <dbReference type="NCBI Taxonomy" id="1052259"/>
    <lineage>
        <taxon>Bacteria</taxon>
        <taxon>Bacillati</taxon>
        <taxon>Actinomycetota</taxon>
        <taxon>Actinomycetes</taxon>
        <taxon>Geodermatophilales</taxon>
        <taxon>Geodermatophilaceae</taxon>
        <taxon>Klenkia</taxon>
    </lineage>
</organism>
<gene>
    <name evidence="4 6" type="primary">fliE</name>
    <name evidence="6" type="ORF">UXQ13_02430</name>
</gene>
<name>A0ABU8E0Y4_9ACTN</name>
<dbReference type="PRINTS" id="PR01006">
    <property type="entry name" value="FLGHOOKFLIE"/>
</dbReference>